<protein>
    <submittedName>
        <fullName evidence="9">Response regulator transcription factor</fullName>
    </submittedName>
</protein>
<evidence type="ECO:0000256" key="3">
    <source>
        <dbReference type="ARBA" id="ARBA00023125"/>
    </source>
</evidence>
<dbReference type="InterPro" id="IPR036388">
    <property type="entry name" value="WH-like_DNA-bd_sf"/>
</dbReference>
<keyword evidence="4" id="KW-0804">Transcription</keyword>
<keyword evidence="1 5" id="KW-0597">Phosphoprotein</keyword>
<dbReference type="SUPFAM" id="SSF52172">
    <property type="entry name" value="CheY-like"/>
    <property type="match status" value="1"/>
</dbReference>
<feature type="modified residue" description="4-aspartylphosphate" evidence="5">
    <location>
        <position position="116"/>
    </location>
</feature>
<evidence type="ECO:0000313" key="9">
    <source>
        <dbReference type="EMBL" id="MBM0275912.1"/>
    </source>
</evidence>
<dbReference type="Gene3D" id="6.10.250.690">
    <property type="match status" value="1"/>
</dbReference>
<sequence length="294" mass="32344">MNPAAPVTSIRIPVTVWPRVGRGGPAHAAVRTSQGLLVRASLGPWLRWADGCPGDDGPERGRFVTQRVLVVDDDQTVSDVIRRYLENDGFQVSLAGDGATALAAVRREAPDLVVLDLMLPRISGLEVCRALRARPDGVPIVMLTARGDESDRILGLQLGADDYLTKPFSPRELVLRVRSVLRRATGGPPPERPEALTDGGLVVHTTSRTAHLAGSELALTLREFDLLVHLMRHPSRVFGRAELLEQVWGWNFGDHSTVTVHVRRLREKIETDPADPRRIVTVWGVGYRYEPAHA</sequence>
<dbReference type="SMART" id="SM00862">
    <property type="entry name" value="Trans_reg_C"/>
    <property type="match status" value="1"/>
</dbReference>
<dbReference type="SMART" id="SM00448">
    <property type="entry name" value="REC"/>
    <property type="match status" value="1"/>
</dbReference>
<dbReference type="Gene3D" id="3.40.50.2300">
    <property type="match status" value="1"/>
</dbReference>
<comment type="caution">
    <text evidence="9">The sequence shown here is derived from an EMBL/GenBank/DDBJ whole genome shotgun (WGS) entry which is preliminary data.</text>
</comment>
<dbReference type="InterPro" id="IPR011006">
    <property type="entry name" value="CheY-like_superfamily"/>
</dbReference>
<keyword evidence="2" id="KW-0805">Transcription regulation</keyword>
<dbReference type="InterPro" id="IPR001867">
    <property type="entry name" value="OmpR/PhoB-type_DNA-bd"/>
</dbReference>
<evidence type="ECO:0000259" key="8">
    <source>
        <dbReference type="PROSITE" id="PS51755"/>
    </source>
</evidence>
<evidence type="ECO:0000313" key="10">
    <source>
        <dbReference type="Proteomes" id="UP000622245"/>
    </source>
</evidence>
<evidence type="ECO:0000259" key="7">
    <source>
        <dbReference type="PROSITE" id="PS50110"/>
    </source>
</evidence>
<evidence type="ECO:0000256" key="1">
    <source>
        <dbReference type="ARBA" id="ARBA00022553"/>
    </source>
</evidence>
<name>A0ABS1YEY5_9ACTN</name>
<dbReference type="PANTHER" id="PTHR48111">
    <property type="entry name" value="REGULATOR OF RPOS"/>
    <property type="match status" value="1"/>
</dbReference>
<dbReference type="PROSITE" id="PS50110">
    <property type="entry name" value="RESPONSE_REGULATORY"/>
    <property type="match status" value="1"/>
</dbReference>
<feature type="domain" description="OmpR/PhoB-type" evidence="8">
    <location>
        <begin position="193"/>
        <end position="291"/>
    </location>
</feature>
<proteinExistence type="predicted"/>
<dbReference type="InterPro" id="IPR039420">
    <property type="entry name" value="WalR-like"/>
</dbReference>
<dbReference type="CDD" id="cd00383">
    <property type="entry name" value="trans_reg_C"/>
    <property type="match status" value="1"/>
</dbReference>
<organism evidence="9 10">
    <name type="scientific">Micromonospora tarensis</name>
    <dbReference type="NCBI Taxonomy" id="2806100"/>
    <lineage>
        <taxon>Bacteria</taxon>
        <taxon>Bacillati</taxon>
        <taxon>Actinomycetota</taxon>
        <taxon>Actinomycetes</taxon>
        <taxon>Micromonosporales</taxon>
        <taxon>Micromonosporaceae</taxon>
        <taxon>Micromonospora</taxon>
    </lineage>
</organism>
<evidence type="ECO:0000256" key="6">
    <source>
        <dbReference type="PROSITE-ProRule" id="PRU01091"/>
    </source>
</evidence>
<accession>A0ABS1YEY5</accession>
<feature type="DNA-binding region" description="OmpR/PhoB-type" evidence="6">
    <location>
        <begin position="193"/>
        <end position="291"/>
    </location>
</feature>
<dbReference type="Gene3D" id="1.10.10.10">
    <property type="entry name" value="Winged helix-like DNA-binding domain superfamily/Winged helix DNA-binding domain"/>
    <property type="match status" value="1"/>
</dbReference>
<reference evidence="9 10" key="1">
    <citation type="submission" date="2021-01" db="EMBL/GenBank/DDBJ databases">
        <title>Draft genome sequence of Micromonospora sp. strain STR1s_6.</title>
        <authorList>
            <person name="Karlyshev A."/>
            <person name="Jawad R."/>
        </authorList>
    </citation>
    <scope>NUCLEOTIDE SEQUENCE [LARGE SCALE GENOMIC DNA]</scope>
    <source>
        <strain evidence="9 10">STR1S-6</strain>
    </source>
</reference>
<dbReference type="Pfam" id="PF00072">
    <property type="entry name" value="Response_reg"/>
    <property type="match status" value="1"/>
</dbReference>
<dbReference type="PROSITE" id="PS51755">
    <property type="entry name" value="OMPR_PHOB"/>
    <property type="match status" value="1"/>
</dbReference>
<dbReference type="InterPro" id="IPR016032">
    <property type="entry name" value="Sig_transdc_resp-reg_C-effctor"/>
</dbReference>
<keyword evidence="3 6" id="KW-0238">DNA-binding</keyword>
<dbReference type="SUPFAM" id="SSF46894">
    <property type="entry name" value="C-terminal effector domain of the bipartite response regulators"/>
    <property type="match status" value="1"/>
</dbReference>
<dbReference type="Proteomes" id="UP000622245">
    <property type="component" value="Unassembled WGS sequence"/>
</dbReference>
<dbReference type="PANTHER" id="PTHR48111:SF4">
    <property type="entry name" value="DNA-BINDING DUAL TRANSCRIPTIONAL REGULATOR OMPR"/>
    <property type="match status" value="1"/>
</dbReference>
<dbReference type="Pfam" id="PF00486">
    <property type="entry name" value="Trans_reg_C"/>
    <property type="match status" value="1"/>
</dbReference>
<dbReference type="InterPro" id="IPR001789">
    <property type="entry name" value="Sig_transdc_resp-reg_receiver"/>
</dbReference>
<dbReference type="EMBL" id="JAEVHL010000037">
    <property type="protein sequence ID" value="MBM0275912.1"/>
    <property type="molecule type" value="Genomic_DNA"/>
</dbReference>
<keyword evidence="10" id="KW-1185">Reference proteome</keyword>
<evidence type="ECO:0000256" key="2">
    <source>
        <dbReference type="ARBA" id="ARBA00023015"/>
    </source>
</evidence>
<feature type="domain" description="Response regulatory" evidence="7">
    <location>
        <begin position="67"/>
        <end position="181"/>
    </location>
</feature>
<evidence type="ECO:0000256" key="4">
    <source>
        <dbReference type="ARBA" id="ARBA00023163"/>
    </source>
</evidence>
<evidence type="ECO:0000256" key="5">
    <source>
        <dbReference type="PROSITE-ProRule" id="PRU00169"/>
    </source>
</evidence>
<gene>
    <name evidence="9" type="ORF">JM949_10925</name>
</gene>